<reference evidence="1 2" key="2">
    <citation type="submission" date="2017-10" db="EMBL/GenBank/DDBJ databases">
        <title>Genome analyses suggest a sexual origin of heterokaryosis in a supposedly ancient asexual fungus.</title>
        <authorList>
            <person name="Corradi N."/>
            <person name="Sedzielewska K."/>
            <person name="Noel J."/>
            <person name="Charron P."/>
            <person name="Farinelli L."/>
            <person name="Marton T."/>
            <person name="Kruger M."/>
            <person name="Pelin A."/>
            <person name="Brachmann A."/>
            <person name="Corradi N."/>
        </authorList>
    </citation>
    <scope>NUCLEOTIDE SEQUENCE [LARGE SCALE GENOMIC DNA]</scope>
    <source>
        <strain evidence="1 2">A1</strain>
    </source>
</reference>
<sequence>MEYYINYKEIEDSLKKHKDFLYIRNIMRKLYKNELKEAELFKVSKGIKTFNGHYETNISELTEDTDWHI</sequence>
<accession>A0A2N0RZ25</accession>
<dbReference type="Proteomes" id="UP000232688">
    <property type="component" value="Unassembled WGS sequence"/>
</dbReference>
<comment type="caution">
    <text evidence="1">The sequence shown here is derived from an EMBL/GenBank/DDBJ whole genome shotgun (WGS) entry which is preliminary data.</text>
</comment>
<name>A0A2N0RZ25_9GLOM</name>
<protein>
    <submittedName>
        <fullName evidence="1">Uncharacterized protein</fullName>
    </submittedName>
</protein>
<reference evidence="1 2" key="1">
    <citation type="submission" date="2017-10" db="EMBL/GenBank/DDBJ databases">
        <title>Extensive intraspecific genome diversity in a model arbuscular mycorrhizal fungus.</title>
        <authorList>
            <person name="Chen E.C.H."/>
            <person name="Morin E."/>
            <person name="Baudet D."/>
            <person name="Noel J."/>
            <person name="Ndikumana S."/>
            <person name="Charron P."/>
            <person name="St-Onge C."/>
            <person name="Giorgi J."/>
            <person name="Grigoriev I.V."/>
            <person name="Roux C."/>
            <person name="Martin F.M."/>
            <person name="Corradi N."/>
        </authorList>
    </citation>
    <scope>NUCLEOTIDE SEQUENCE [LARGE SCALE GENOMIC DNA]</scope>
    <source>
        <strain evidence="1 2">A1</strain>
    </source>
</reference>
<dbReference type="VEuPathDB" id="FungiDB:RhiirA1_457068"/>
<dbReference type="AlphaFoldDB" id="A0A2N0RZ25"/>
<dbReference type="EMBL" id="LLXH01000325">
    <property type="protein sequence ID" value="PKC68571.1"/>
    <property type="molecule type" value="Genomic_DNA"/>
</dbReference>
<evidence type="ECO:0000313" key="2">
    <source>
        <dbReference type="Proteomes" id="UP000232688"/>
    </source>
</evidence>
<organism evidence="1 2">
    <name type="scientific">Rhizophagus irregularis</name>
    <dbReference type="NCBI Taxonomy" id="588596"/>
    <lineage>
        <taxon>Eukaryota</taxon>
        <taxon>Fungi</taxon>
        <taxon>Fungi incertae sedis</taxon>
        <taxon>Mucoromycota</taxon>
        <taxon>Glomeromycotina</taxon>
        <taxon>Glomeromycetes</taxon>
        <taxon>Glomerales</taxon>
        <taxon>Glomeraceae</taxon>
        <taxon>Rhizophagus</taxon>
    </lineage>
</organism>
<evidence type="ECO:0000313" key="1">
    <source>
        <dbReference type="EMBL" id="PKC68571.1"/>
    </source>
</evidence>
<dbReference type="VEuPathDB" id="FungiDB:FUN_018715"/>
<gene>
    <name evidence="1" type="ORF">RhiirA1_457068</name>
</gene>
<proteinExistence type="predicted"/>